<organism evidence="4 5">
    <name type="scientific">Raoultella lignicola</name>
    <dbReference type="NCBI Taxonomy" id="3040939"/>
    <lineage>
        <taxon>Bacteria</taxon>
        <taxon>Pseudomonadati</taxon>
        <taxon>Pseudomonadota</taxon>
        <taxon>Gammaproteobacteria</taxon>
        <taxon>Enterobacterales</taxon>
        <taxon>Enterobacteriaceae</taxon>
        <taxon>Klebsiella/Raoultella group</taxon>
        <taxon>Raoultella</taxon>
    </lineage>
</organism>
<dbReference type="Gene3D" id="3.40.50.720">
    <property type="entry name" value="NAD(P)-binding Rossmann-like Domain"/>
    <property type="match status" value="1"/>
</dbReference>
<dbReference type="InterPro" id="IPR057326">
    <property type="entry name" value="KR_dom"/>
</dbReference>
<dbReference type="PANTHER" id="PTHR43313">
    <property type="entry name" value="SHORT-CHAIN DEHYDROGENASE/REDUCTASE FAMILY 9C"/>
    <property type="match status" value="1"/>
</dbReference>
<evidence type="ECO:0000256" key="2">
    <source>
        <dbReference type="RuleBase" id="RU000363"/>
    </source>
</evidence>
<proteinExistence type="inferred from homology"/>
<gene>
    <name evidence="4" type="ORF">QFI96_022415</name>
</gene>
<keyword evidence="5" id="KW-1185">Reference proteome</keyword>
<dbReference type="EMBL" id="JARXNK020000106">
    <property type="protein sequence ID" value="MEL0554444.1"/>
    <property type="molecule type" value="Genomic_DNA"/>
</dbReference>
<dbReference type="InterPro" id="IPR002347">
    <property type="entry name" value="SDR_fam"/>
</dbReference>
<dbReference type="PRINTS" id="PR00081">
    <property type="entry name" value="GDHRDH"/>
</dbReference>
<dbReference type="Pfam" id="PF00106">
    <property type="entry name" value="adh_short"/>
    <property type="match status" value="1"/>
</dbReference>
<feature type="domain" description="Ketoreductase" evidence="3">
    <location>
        <begin position="16"/>
        <end position="195"/>
    </location>
</feature>
<dbReference type="PRINTS" id="PR00080">
    <property type="entry name" value="SDRFAMILY"/>
</dbReference>
<sequence length="269" mass="29233">MTPDPQASLAGKVMQKSVLVTGCSSGIGLESALDLKRQGFNVLAACRKAEDVAHMQTLGLTGVLLDLDDPQSVERAAEEVIALTNNRLYGLFNNAGYGVYGPLATISRQQMEAQFSANFFGAHQLTMLLLPAMEPHGEGRIVMTSSVMGIISSPGRGAYAASKYALEAWSDALRMELRYSGIKVSLIEPGPISTRFTTNVNQTQRDKPVENPGIAARFTLGPEAVVEKVRHAFTSERPKLRYPVTMVTHAVTLLKRLLPTRMMDKIIQG</sequence>
<comment type="caution">
    <text evidence="4">The sequence shown here is derived from an EMBL/GenBank/DDBJ whole genome shotgun (WGS) entry which is preliminary data.</text>
</comment>
<dbReference type="RefSeq" id="WP_187042101.1">
    <property type="nucleotide sequence ID" value="NZ_JARXNK020000106.1"/>
</dbReference>
<dbReference type="CDD" id="cd05374">
    <property type="entry name" value="17beta-HSD-like_SDR_c"/>
    <property type="match status" value="1"/>
</dbReference>
<dbReference type="PANTHER" id="PTHR43313:SF1">
    <property type="entry name" value="3BETA-HYDROXYSTEROID DEHYDROGENASE DHS-16"/>
    <property type="match status" value="1"/>
</dbReference>
<dbReference type="SMART" id="SM00822">
    <property type="entry name" value="PKS_KR"/>
    <property type="match status" value="1"/>
</dbReference>
<evidence type="ECO:0000256" key="1">
    <source>
        <dbReference type="ARBA" id="ARBA00006484"/>
    </source>
</evidence>
<reference evidence="4 5" key="1">
    <citation type="submission" date="2024-04" db="EMBL/GenBank/DDBJ databases">
        <title>Two novel Raoultella species associated with bleeding cankers of broadleaf hosts, Raoultella scottia sp. nov. and Raoultella lignicola sp. nov.</title>
        <authorList>
            <person name="Brady C.L."/>
        </authorList>
    </citation>
    <scope>NUCLEOTIDE SEQUENCE [LARGE SCALE GENOMIC DNA]</scope>
    <source>
        <strain evidence="4 5">TW_WC1a.1</strain>
    </source>
</reference>
<dbReference type="NCBIfam" id="NF005950">
    <property type="entry name" value="PRK08017.1"/>
    <property type="match status" value="1"/>
</dbReference>
<dbReference type="InterPro" id="IPR020904">
    <property type="entry name" value="Sc_DH/Rdtase_CS"/>
</dbReference>
<dbReference type="PROSITE" id="PS00061">
    <property type="entry name" value="ADH_SHORT"/>
    <property type="match status" value="1"/>
</dbReference>
<name>A0ABU9FG21_9ENTR</name>
<accession>A0ABU9FG21</accession>
<comment type="similarity">
    <text evidence="1 2">Belongs to the short-chain dehydrogenases/reductases (SDR) family.</text>
</comment>
<evidence type="ECO:0000313" key="4">
    <source>
        <dbReference type="EMBL" id="MEL0554444.1"/>
    </source>
</evidence>
<evidence type="ECO:0000313" key="5">
    <source>
        <dbReference type="Proteomes" id="UP001312893"/>
    </source>
</evidence>
<dbReference type="SUPFAM" id="SSF51735">
    <property type="entry name" value="NAD(P)-binding Rossmann-fold domains"/>
    <property type="match status" value="1"/>
</dbReference>
<dbReference type="InterPro" id="IPR036291">
    <property type="entry name" value="NAD(P)-bd_dom_sf"/>
</dbReference>
<evidence type="ECO:0000259" key="3">
    <source>
        <dbReference type="SMART" id="SM00822"/>
    </source>
</evidence>
<dbReference type="Proteomes" id="UP001312893">
    <property type="component" value="Unassembled WGS sequence"/>
</dbReference>
<protein>
    <submittedName>
        <fullName evidence="4">SDR family oxidoreductase</fullName>
    </submittedName>
</protein>